<dbReference type="InParanoid" id="Q0EZR5"/>
<reference evidence="1 2" key="1">
    <citation type="submission" date="2006-09" db="EMBL/GenBank/DDBJ databases">
        <authorList>
            <person name="Emerson D."/>
            <person name="Ferriera S."/>
            <person name="Johnson J."/>
            <person name="Kravitz S."/>
            <person name="Halpern A."/>
            <person name="Remington K."/>
            <person name="Beeson K."/>
            <person name="Tran B."/>
            <person name="Rogers Y.-H."/>
            <person name="Friedman R."/>
            <person name="Venter J.C."/>
        </authorList>
    </citation>
    <scope>NUCLEOTIDE SEQUENCE [LARGE SCALE GENOMIC DNA]</scope>
    <source>
        <strain evidence="1 2">PV-1</strain>
    </source>
</reference>
<keyword evidence="2" id="KW-1185">Reference proteome</keyword>
<dbReference type="EMBL" id="AATS01000006">
    <property type="protein sequence ID" value="EAU54639.1"/>
    <property type="molecule type" value="Genomic_DNA"/>
</dbReference>
<gene>
    <name evidence="1" type="ORF">SPV1_13684</name>
</gene>
<evidence type="ECO:0000313" key="2">
    <source>
        <dbReference type="Proteomes" id="UP000005297"/>
    </source>
</evidence>
<dbReference type="AlphaFoldDB" id="Q0EZR5"/>
<accession>Q0EZR5</accession>
<dbReference type="Proteomes" id="UP000005297">
    <property type="component" value="Unassembled WGS sequence"/>
</dbReference>
<proteinExistence type="predicted"/>
<name>Q0EZR5_9PROT</name>
<comment type="caution">
    <text evidence="1">The sequence shown here is derived from an EMBL/GenBank/DDBJ whole genome shotgun (WGS) entry which is preliminary data.</text>
</comment>
<dbReference type="HOGENOM" id="CLU_2046866_0_0_0"/>
<evidence type="ECO:0000313" key="1">
    <source>
        <dbReference type="EMBL" id="EAU54639.1"/>
    </source>
</evidence>
<protein>
    <submittedName>
        <fullName evidence="1">Uncharacterized protein</fullName>
    </submittedName>
</protein>
<organism evidence="1 2">
    <name type="scientific">Mariprofundus ferrooxydans PV-1</name>
    <dbReference type="NCBI Taxonomy" id="314345"/>
    <lineage>
        <taxon>Bacteria</taxon>
        <taxon>Pseudomonadati</taxon>
        <taxon>Pseudomonadota</taxon>
        <taxon>Candidatius Mariprofundia</taxon>
        <taxon>Mariprofundales</taxon>
        <taxon>Mariprofundaceae</taxon>
        <taxon>Mariprofundus</taxon>
    </lineage>
</organism>
<sequence>MVAAIAYAVKNNFSQVVLAVHAKGNLDNVISDSIGKDVVKKIQKGPTSVIQGVRLGLTTERIAVPFLGDAVFVAAHTSTSYLKKLEADHKCKALFYVPWRDEELAEFLVRHQSHEIKADA</sequence>